<dbReference type="GO" id="GO:0005743">
    <property type="term" value="C:mitochondrial inner membrane"/>
    <property type="evidence" value="ECO:0007669"/>
    <property type="project" value="TreeGrafter"/>
</dbReference>
<sequence length="262" mass="30203">MNNLCLRVLSVFFRNQKQGICVAESFRHSFKLKNISPKFSAVQKLEEIKFLASVKLTSMLQKRNISSNSDDDKQKDKPKPSPMLMNFTPVLYPSLMLCIKNWILAKFIIQPYLDTDFRMKDFNNGAKQALVIVASYLSKGDFQALKGLVADDAIAEIKGNFPSLTVQEREDLRVNLSDIGTTIPYQIGIIFDDSNQKRFAEITVTYHIIKGMEDMKVPGKVKPEHIQKNIRICNYRFIREYTKGIQSDWIINRLGHFKLCHF</sequence>
<dbReference type="GO" id="GO:0006508">
    <property type="term" value="P:proteolysis"/>
    <property type="evidence" value="ECO:0007669"/>
    <property type="project" value="UniProtKB-KW"/>
</dbReference>
<dbReference type="GO" id="GO:0008233">
    <property type="term" value="F:peptidase activity"/>
    <property type="evidence" value="ECO:0007669"/>
    <property type="project" value="UniProtKB-KW"/>
</dbReference>
<proteinExistence type="predicted"/>
<dbReference type="GO" id="GO:0032979">
    <property type="term" value="P:protein insertion into mitochondrial inner membrane from matrix"/>
    <property type="evidence" value="ECO:0007669"/>
    <property type="project" value="TreeGrafter"/>
</dbReference>
<reference evidence="1 2" key="1">
    <citation type="submission" date="2021-06" db="EMBL/GenBank/DDBJ databases">
        <title>Caerostris extrusa draft genome.</title>
        <authorList>
            <person name="Kono N."/>
            <person name="Arakawa K."/>
        </authorList>
    </citation>
    <scope>NUCLEOTIDE SEQUENCE [LARGE SCALE GENOMIC DNA]</scope>
</reference>
<dbReference type="AlphaFoldDB" id="A0AAV4RVQ9"/>
<protein>
    <submittedName>
        <fullName evidence="1">M-AAA protease-interacting protein 1, mitochondrial</fullName>
    </submittedName>
</protein>
<dbReference type="PANTHER" id="PTHR13333:SF5">
    <property type="entry name" value="M-AAA PROTEASE-INTERACTING PROTEIN 1, MITOCHONDRIAL"/>
    <property type="match status" value="1"/>
</dbReference>
<accession>A0AAV4RVQ9</accession>
<dbReference type="EMBL" id="BPLR01008682">
    <property type="protein sequence ID" value="GIY26438.1"/>
    <property type="molecule type" value="Genomic_DNA"/>
</dbReference>
<name>A0AAV4RVQ9_CAEEX</name>
<keyword evidence="1" id="KW-0645">Protease</keyword>
<keyword evidence="1" id="KW-0378">Hydrolase</keyword>
<evidence type="ECO:0000313" key="1">
    <source>
        <dbReference type="EMBL" id="GIY26438.1"/>
    </source>
</evidence>
<dbReference type="Proteomes" id="UP001054945">
    <property type="component" value="Unassembled WGS sequence"/>
</dbReference>
<comment type="caution">
    <text evidence="1">The sequence shown here is derived from an EMBL/GenBank/DDBJ whole genome shotgun (WGS) entry which is preliminary data.</text>
</comment>
<evidence type="ECO:0000313" key="2">
    <source>
        <dbReference type="Proteomes" id="UP001054945"/>
    </source>
</evidence>
<dbReference type="GO" id="GO:0043022">
    <property type="term" value="F:ribosome binding"/>
    <property type="evidence" value="ECO:0007669"/>
    <property type="project" value="TreeGrafter"/>
</dbReference>
<dbReference type="PANTHER" id="PTHR13333">
    <property type="entry name" value="M-AAA PROTEASE-INTERACTING PROTEIN 1, MITOCHONDRIAL"/>
    <property type="match status" value="1"/>
</dbReference>
<keyword evidence="2" id="KW-1185">Reference proteome</keyword>
<gene>
    <name evidence="1" type="primary">Maip1</name>
    <name evidence="1" type="ORF">CEXT_807231</name>
</gene>
<organism evidence="1 2">
    <name type="scientific">Caerostris extrusa</name>
    <name type="common">Bark spider</name>
    <name type="synonym">Caerostris bankana</name>
    <dbReference type="NCBI Taxonomy" id="172846"/>
    <lineage>
        <taxon>Eukaryota</taxon>
        <taxon>Metazoa</taxon>
        <taxon>Ecdysozoa</taxon>
        <taxon>Arthropoda</taxon>
        <taxon>Chelicerata</taxon>
        <taxon>Arachnida</taxon>
        <taxon>Araneae</taxon>
        <taxon>Araneomorphae</taxon>
        <taxon>Entelegynae</taxon>
        <taxon>Araneoidea</taxon>
        <taxon>Araneidae</taxon>
        <taxon>Caerostris</taxon>
    </lineage>
</organism>